<keyword evidence="2" id="KW-0812">Transmembrane</keyword>
<sequence>MSDQQVSEKESPPQTRKRGFVQRSLDWIEKAGNALPHPVSLFAILAVLVLIVSAVMSASGVTVQSPVVGEGEIGVKNLLDAEGIEYLFTTLVANFIGFAPLGVVLATMIGIGIAEHTGLISAALRGFVLAVPRTLITFGIVFAAIMSSVASDAGYVVLPPLAAMIYAAMGRHPLAGLATAFAGVSAGFSANLLLSGTDVLLGELTIQAAQTIDPAYAEQMNLAMNYYFIIASTFFLAIVGTVVGQYYVEPRLGPYHGPSLVSGAAPEAAAETEQVPRGTSTSTKSADDAAEIADAAGDADGAGKADPAESSEEAEVQSLALTPLEKKGMLWAGISLALTCVAIALLVVPQNAPLRADDGGIVQSPFMSSLVVIIIIAFFVPGLVYGIVVGKIKKDDDAVDMMTKTMSAMALFVVLAFTAGQFIAWFNESNLATFMAVYGAEFLEGINLTGFPLVLMFILIVAFINLFIGSASAKWAILAPVFVPIMMQLGYSPELTQMAYRVADSGTNVISPLLPYFALIIAFAQRYDKGLRIGSLIAVMLPFSIAYLVSWTVMLVLWMLAGIPLGPNAPILYQP</sequence>
<protein>
    <submittedName>
        <fullName evidence="3">Putative transporter</fullName>
    </submittedName>
</protein>
<feature type="transmembrane region" description="Helical" evidence="2">
    <location>
        <begin position="226"/>
        <end position="248"/>
    </location>
</feature>
<dbReference type="InterPro" id="IPR004697">
    <property type="entry name" value="AbgT"/>
</dbReference>
<feature type="transmembrane region" description="Helical" evidence="2">
    <location>
        <begin position="408"/>
        <end position="426"/>
    </location>
</feature>
<feature type="transmembrane region" description="Helical" evidence="2">
    <location>
        <begin position="536"/>
        <end position="560"/>
    </location>
</feature>
<feature type="transmembrane region" description="Helical" evidence="2">
    <location>
        <begin position="328"/>
        <end position="348"/>
    </location>
</feature>
<feature type="transmembrane region" description="Helical" evidence="2">
    <location>
        <begin position="39"/>
        <end position="58"/>
    </location>
</feature>
<dbReference type="Pfam" id="PF03806">
    <property type="entry name" value="ABG_transport"/>
    <property type="match status" value="2"/>
</dbReference>
<feature type="transmembrane region" description="Helical" evidence="2">
    <location>
        <begin position="86"/>
        <end position="114"/>
    </location>
</feature>
<feature type="transmembrane region" description="Helical" evidence="2">
    <location>
        <begin position="446"/>
        <end position="468"/>
    </location>
</feature>
<keyword evidence="2" id="KW-1133">Transmembrane helix</keyword>
<dbReference type="eggNOG" id="COG2978">
    <property type="taxonomic scope" value="Bacteria"/>
</dbReference>
<evidence type="ECO:0000313" key="4">
    <source>
        <dbReference type="Proteomes" id="UP000008366"/>
    </source>
</evidence>
<comment type="caution">
    <text evidence="3">The sequence shown here is derived from an EMBL/GenBank/DDBJ whole genome shotgun (WGS) entry which is preliminary data.</text>
</comment>
<dbReference type="STRING" id="1184609.KILIM_005_01430"/>
<feature type="transmembrane region" description="Helical" evidence="2">
    <location>
        <begin position="505"/>
        <end position="524"/>
    </location>
</feature>
<dbReference type="AlphaFoldDB" id="K6WL41"/>
<reference evidence="3 4" key="1">
    <citation type="submission" date="2012-08" db="EMBL/GenBank/DDBJ databases">
        <title>Whole genome shotgun sequence of Kineosphaera limosa NBRC 100340.</title>
        <authorList>
            <person name="Yoshida I."/>
            <person name="Isaki S."/>
            <person name="Hosoyama A."/>
            <person name="Tsuchikane K."/>
            <person name="Katsumata H."/>
            <person name="Ando Y."/>
            <person name="Ohji S."/>
            <person name="Hamada M."/>
            <person name="Tamura T."/>
            <person name="Yamazoe A."/>
            <person name="Yamazaki S."/>
            <person name="Fujita N."/>
        </authorList>
    </citation>
    <scope>NUCLEOTIDE SEQUENCE [LARGE SCALE GENOMIC DNA]</scope>
    <source>
        <strain evidence="3 4">NBRC 100340</strain>
    </source>
</reference>
<feature type="transmembrane region" description="Helical" evidence="2">
    <location>
        <begin position="475"/>
        <end position="493"/>
    </location>
</feature>
<name>K6WL41_9MICO</name>
<feature type="transmembrane region" description="Helical" evidence="2">
    <location>
        <begin position="126"/>
        <end position="147"/>
    </location>
</feature>
<keyword evidence="2" id="KW-0472">Membrane</keyword>
<gene>
    <name evidence="3" type="ORF">KILIM_005_01430</name>
</gene>
<dbReference type="PANTHER" id="PTHR30282">
    <property type="entry name" value="P-AMINOBENZOYL GLUTAMATE TRANSPORTER"/>
    <property type="match status" value="1"/>
</dbReference>
<dbReference type="PANTHER" id="PTHR30282:SF0">
    <property type="entry name" value="P-AMINOBENZOYL-GLUTAMATE TRANSPORT PROTEIN"/>
    <property type="match status" value="1"/>
</dbReference>
<evidence type="ECO:0000313" key="3">
    <source>
        <dbReference type="EMBL" id="GAB94526.1"/>
    </source>
</evidence>
<feature type="transmembrane region" description="Helical" evidence="2">
    <location>
        <begin position="368"/>
        <end position="388"/>
    </location>
</feature>
<dbReference type="RefSeq" id="WP_006591059.1">
    <property type="nucleotide sequence ID" value="NZ_BAHD01000005.1"/>
</dbReference>
<accession>K6WL41</accession>
<proteinExistence type="predicted"/>
<dbReference type="EMBL" id="BAHD01000005">
    <property type="protein sequence ID" value="GAB94526.1"/>
    <property type="molecule type" value="Genomic_DNA"/>
</dbReference>
<evidence type="ECO:0000256" key="1">
    <source>
        <dbReference type="SAM" id="MobiDB-lite"/>
    </source>
</evidence>
<feature type="transmembrane region" description="Helical" evidence="2">
    <location>
        <begin position="174"/>
        <end position="194"/>
    </location>
</feature>
<dbReference type="GO" id="GO:1902604">
    <property type="term" value="P:p-aminobenzoyl-glutamate transmembrane transport"/>
    <property type="evidence" value="ECO:0007669"/>
    <property type="project" value="InterPro"/>
</dbReference>
<feature type="region of interest" description="Disordered" evidence="1">
    <location>
        <begin position="266"/>
        <end position="287"/>
    </location>
</feature>
<keyword evidence="4" id="KW-1185">Reference proteome</keyword>
<organism evidence="3 4">
    <name type="scientific">Kineosphaera limosa NBRC 100340</name>
    <dbReference type="NCBI Taxonomy" id="1184609"/>
    <lineage>
        <taxon>Bacteria</taxon>
        <taxon>Bacillati</taxon>
        <taxon>Actinomycetota</taxon>
        <taxon>Actinomycetes</taxon>
        <taxon>Micrococcales</taxon>
        <taxon>Dermatophilaceae</taxon>
        <taxon>Kineosphaera</taxon>
    </lineage>
</organism>
<evidence type="ECO:0000256" key="2">
    <source>
        <dbReference type="SAM" id="Phobius"/>
    </source>
</evidence>
<dbReference type="GO" id="GO:0015558">
    <property type="term" value="F:secondary active p-aminobenzoyl-glutamate transmembrane transporter activity"/>
    <property type="evidence" value="ECO:0007669"/>
    <property type="project" value="InterPro"/>
</dbReference>
<dbReference type="Proteomes" id="UP000008366">
    <property type="component" value="Unassembled WGS sequence"/>
</dbReference>